<dbReference type="EMBL" id="JACTNZ010000004">
    <property type="protein sequence ID" value="KAG5552071.1"/>
    <property type="molecule type" value="Genomic_DNA"/>
</dbReference>
<dbReference type="Gene3D" id="3.30.565.10">
    <property type="entry name" value="Histidine kinase-like ATPase, C-terminal domain"/>
    <property type="match status" value="1"/>
</dbReference>
<keyword evidence="4" id="KW-0143">Chaperone</keyword>
<comment type="similarity">
    <text evidence="1">Belongs to the heat shock protein 90 family.</text>
</comment>
<evidence type="ECO:0000256" key="4">
    <source>
        <dbReference type="ARBA" id="ARBA00023186"/>
    </source>
</evidence>
<proteinExistence type="inferred from homology"/>
<keyword evidence="6" id="KW-1185">Reference proteome</keyword>
<dbReference type="GO" id="GO:0140662">
    <property type="term" value="F:ATP-dependent protein folding chaperone"/>
    <property type="evidence" value="ECO:0007669"/>
    <property type="project" value="InterPro"/>
</dbReference>
<dbReference type="Proteomes" id="UP000823749">
    <property type="component" value="Chromosome 4"/>
</dbReference>
<dbReference type="GO" id="GO:0005524">
    <property type="term" value="F:ATP binding"/>
    <property type="evidence" value="ECO:0007669"/>
    <property type="project" value="UniProtKB-KW"/>
</dbReference>
<dbReference type="InterPro" id="IPR001404">
    <property type="entry name" value="Hsp90_fam"/>
</dbReference>
<evidence type="ECO:0000256" key="3">
    <source>
        <dbReference type="ARBA" id="ARBA00022840"/>
    </source>
</evidence>
<evidence type="ECO:0000256" key="1">
    <source>
        <dbReference type="ARBA" id="ARBA00008239"/>
    </source>
</evidence>
<evidence type="ECO:0000313" key="6">
    <source>
        <dbReference type="Proteomes" id="UP000823749"/>
    </source>
</evidence>
<organism evidence="5 6">
    <name type="scientific">Rhododendron griersonianum</name>
    <dbReference type="NCBI Taxonomy" id="479676"/>
    <lineage>
        <taxon>Eukaryota</taxon>
        <taxon>Viridiplantae</taxon>
        <taxon>Streptophyta</taxon>
        <taxon>Embryophyta</taxon>
        <taxon>Tracheophyta</taxon>
        <taxon>Spermatophyta</taxon>
        <taxon>Magnoliopsida</taxon>
        <taxon>eudicotyledons</taxon>
        <taxon>Gunneridae</taxon>
        <taxon>Pentapetalae</taxon>
        <taxon>asterids</taxon>
        <taxon>Ericales</taxon>
        <taxon>Ericaceae</taxon>
        <taxon>Ericoideae</taxon>
        <taxon>Rhodoreae</taxon>
        <taxon>Rhododendron</taxon>
    </lineage>
</organism>
<dbReference type="AlphaFoldDB" id="A0AAV6KI13"/>
<gene>
    <name evidence="5" type="ORF">RHGRI_010230</name>
</gene>
<sequence length="95" mass="10540">MASWYVWESKADGTFTVSEDPWNEPLGRGTEIRLHLREEAGEYLEESKLKGLGFGVSPSAVVCWSGSFAGIALRSLERDTDHIHSEISILKSNIS</sequence>
<reference evidence="5" key="1">
    <citation type="submission" date="2020-08" db="EMBL/GenBank/DDBJ databases">
        <title>Plant Genome Project.</title>
        <authorList>
            <person name="Zhang R.-G."/>
        </authorList>
    </citation>
    <scope>NUCLEOTIDE SEQUENCE</scope>
    <source>
        <strain evidence="5">WSP0</strain>
        <tissue evidence="5">Leaf</tissue>
    </source>
</reference>
<evidence type="ECO:0000313" key="5">
    <source>
        <dbReference type="EMBL" id="KAG5552071.1"/>
    </source>
</evidence>
<dbReference type="GO" id="GO:0016887">
    <property type="term" value="F:ATP hydrolysis activity"/>
    <property type="evidence" value="ECO:0007669"/>
    <property type="project" value="InterPro"/>
</dbReference>
<accession>A0AAV6KI13</accession>
<dbReference type="GO" id="GO:0051082">
    <property type="term" value="F:unfolded protein binding"/>
    <property type="evidence" value="ECO:0007669"/>
    <property type="project" value="InterPro"/>
</dbReference>
<comment type="caution">
    <text evidence="5">The sequence shown here is derived from an EMBL/GenBank/DDBJ whole genome shotgun (WGS) entry which is preliminary data.</text>
</comment>
<dbReference type="PANTHER" id="PTHR11528">
    <property type="entry name" value="HEAT SHOCK PROTEIN 90 FAMILY MEMBER"/>
    <property type="match status" value="1"/>
</dbReference>
<name>A0AAV6KI13_9ERIC</name>
<dbReference type="InterPro" id="IPR036890">
    <property type="entry name" value="HATPase_C_sf"/>
</dbReference>
<protein>
    <submittedName>
        <fullName evidence="5">Uncharacterized protein</fullName>
    </submittedName>
</protein>
<keyword evidence="3" id="KW-0067">ATP-binding</keyword>
<keyword evidence="2" id="KW-0547">Nucleotide-binding</keyword>
<dbReference type="SUPFAM" id="SSF55874">
    <property type="entry name" value="ATPase domain of HSP90 chaperone/DNA topoisomerase II/histidine kinase"/>
    <property type="match status" value="1"/>
</dbReference>
<evidence type="ECO:0000256" key="2">
    <source>
        <dbReference type="ARBA" id="ARBA00022741"/>
    </source>
</evidence>